<name>A0A9N7V976_PLEPL</name>
<evidence type="ECO:0000256" key="16">
    <source>
        <dbReference type="ARBA" id="ARBA00061139"/>
    </source>
</evidence>
<evidence type="ECO:0000256" key="6">
    <source>
        <dbReference type="ARBA" id="ARBA00022553"/>
    </source>
</evidence>
<dbReference type="GO" id="GO:0048731">
    <property type="term" value="P:system development"/>
    <property type="evidence" value="ECO:0007669"/>
    <property type="project" value="UniProtKB-ARBA"/>
</dbReference>
<dbReference type="SUPFAM" id="SSF50044">
    <property type="entry name" value="SH3-domain"/>
    <property type="match status" value="1"/>
</dbReference>
<dbReference type="Proteomes" id="UP001153269">
    <property type="component" value="Unassembled WGS sequence"/>
</dbReference>
<feature type="region of interest" description="Disordered" evidence="20">
    <location>
        <begin position="527"/>
        <end position="622"/>
    </location>
</feature>
<dbReference type="SMART" id="SM00326">
    <property type="entry name" value="SH3"/>
    <property type="match status" value="1"/>
</dbReference>
<dbReference type="PANTHER" id="PTHR23158">
    <property type="entry name" value="MELANOMA INHIBITORY ACTIVITY-RELATED"/>
    <property type="match status" value="1"/>
</dbReference>
<keyword evidence="24" id="KW-1185">Reference proteome</keyword>
<evidence type="ECO:0000256" key="18">
    <source>
        <dbReference type="PROSITE-ProRule" id="PRU00192"/>
    </source>
</evidence>
<reference evidence="23" key="1">
    <citation type="submission" date="2020-03" db="EMBL/GenBank/DDBJ databases">
        <authorList>
            <person name="Weist P."/>
        </authorList>
    </citation>
    <scope>NUCLEOTIDE SEQUENCE</scope>
</reference>
<dbReference type="InterPro" id="IPR036028">
    <property type="entry name" value="SH3-like_dom_sf"/>
</dbReference>
<dbReference type="CDD" id="cd11893">
    <property type="entry name" value="SH3_MIA3"/>
    <property type="match status" value="1"/>
</dbReference>
<evidence type="ECO:0000256" key="14">
    <source>
        <dbReference type="ARBA" id="ARBA00023136"/>
    </source>
</evidence>
<feature type="compositionally biased region" description="Basic and acidic residues" evidence="20">
    <location>
        <begin position="1115"/>
        <end position="1125"/>
    </location>
</feature>
<protein>
    <recommendedName>
        <fullName evidence="17">Transport and Golgi organization protein 1 homolog</fullName>
    </recommendedName>
</protein>
<evidence type="ECO:0000256" key="9">
    <source>
        <dbReference type="ARBA" id="ARBA00022824"/>
    </source>
</evidence>
<evidence type="ECO:0000313" key="23">
    <source>
        <dbReference type="EMBL" id="CAB1445101.1"/>
    </source>
</evidence>
<keyword evidence="12" id="KW-1133">Transmembrane helix</keyword>
<feature type="compositionally biased region" description="Pro residues" evidence="20">
    <location>
        <begin position="1646"/>
        <end position="1689"/>
    </location>
</feature>
<evidence type="ECO:0000256" key="10">
    <source>
        <dbReference type="ARBA" id="ARBA00022892"/>
    </source>
</evidence>
<feature type="signal peptide" evidence="21">
    <location>
        <begin position="1"/>
        <end position="23"/>
    </location>
</feature>
<sequence>MAAKHFYRQGFLLLLFNFISTAALEKRFSDLKRCADEECSMLLCRGKALRDFSPPDCRFLSFKKSETIYVYYKLAGRRTDMWAGSVGNMFGYFPKDLLAVNHLYTDKEVELPAEETDFVCFDNGFDKFDNYDIDVLLASLVEENSSESRGTSDQIQEAEDTPKETQPYEDEEEGEEEEQTEKQTEQQENVDLLDPDDQNASLSELDVENELPPIEVEFDTAVTPDFIETAVEVEQVNLNESVLDNVVSERSEPKDTLPNPEVESVAKDELVPETESVSVTEGTQIPELKTTLGSTFDAIVTGEEITKRVTPYEEEEENQEVDDNSKENVDVIKDTPLLSFTEKAMNTPAPDSLQEHEAPPVTHKDEPQAAEEKNMWTSLGDAVFSVVTGGEMTAQDVNSDEDDDEEDDEEEEEEAAAKPTEDFEETKKDVEEPRIIESPKEPEIIEQGLLDPPGSSSVQTDKETISDPEELLLDSDDEGEVEVIEHEEEKDETLKPYADTPQIRHLKGAKKLSDILLSQRDTSANNGIEKSEVKATDETIKHKEEEVQEVSKDSGVVEDVQDSSIAMENRLDLDNVPEENKTEDDRVFVSKETETHQILPNEESRDLELEDNIKPADDSLPDRMHEDLLADLKKHIRLLDVSEPEIREETHTKELEEEIPAELEEEIVVVKEELLEDENALPYDQSDNTDSDKPALEPETLPTASTVEPVYSDSVMRLTLLRERFSEKYMARFQKLLGLKNLFKVEAMFSDLDTELQATRRSDSDTTQDIESALEEILEASETTILDEIEKMLDAQNAKNVQDPHEDTSSEDEETEILDDFQELAFSLRQKYSTASDSTPLAADMDQDGHELNVTEETLHIVQEEKVDIVPEAEREQENITVTDREERAVETEEEKVDIVPEAEREQENITVTDREERAVETEVEQIVLDEVNSGPDVSVEEDGGHSNKNKDNQPGFSSSEDMQKVPEATLETPLDVGVGVEVEPSPPGSLEPLDPVSEINEAEVGLFSTGLFYTGCIFSIASSKIVEWTTVMISLLPDEWKPGETLYGCPWQAVVFTALVGVVSFTIFFWRTVLAVKNREYLVDEKRLTEQIQALKKEKDDSLAKMSELQKQTENLKEHQKQSKETVGSTMKRMQQLESKVLEAESRNKRMADENYSYVKQLEEERTHSKEYETRIEKLEKSNEKLQLSRKKIQETLSRTSVLLDEAKIREDARKVQHQCLGKDYAALKEENKTCKMTIKSWEDKHKELSEQIKSYQKSQKELEDSVVLKDHNVEVLSELLADLDACELQKGETKVLANGEIASDKKTIVKNRIKQMMDVSRVQTTLTVVEEERDRFMTKLLNEETMRKSLEEQHQELEHSIATLKSDKSHVENQFKILQQKNEIMVEMYQQKENALQQKLTKEELERRSKENMLSEVGGKAVEAEEQVKVLRHRINEMEDQMKKTEDVYKEQIKEQENKTHSNWVNARNAERALSQEKLESSKLREKLAVLSSQLNERRAPLFRPNPGQAAVPRQGDSFGPSPVSGGAPSPPIMIEGPRRPPSAPVGRRIDPYGSRPPSDPHGRYSEHKHVSGMDLMGPRSSSPSNMDGPTQAVDPQVKAETQAEASTESPEPGPGSFIASPIRDSPGPMIQGHPPGPGLHDPLLPPGPHIRLPPPGPYRHPRPGPYHLPPGPLPPNLPPLHGPPLPANGHPGMPGPMGGDFGPRPANGHAFQPRPGPGHLMDPRGPLPPHFRPPPPHHFGPMPPPHGVRGPIGPRPPFHPDMRFPGPRDHINPPMDLPPGVPPHPAHPGDAFRQAPPHALHNSAGAPSGPGLDPRVRPEAPQDSARPAMAQP</sequence>
<feature type="region of interest" description="Disordered" evidence="20">
    <location>
        <begin position="678"/>
        <end position="707"/>
    </location>
</feature>
<evidence type="ECO:0000256" key="13">
    <source>
        <dbReference type="ARBA" id="ARBA00023054"/>
    </source>
</evidence>
<feature type="compositionally biased region" description="Pro residues" evidence="20">
    <location>
        <begin position="1778"/>
        <end position="1789"/>
    </location>
</feature>
<feature type="region of interest" description="Disordered" evidence="20">
    <location>
        <begin position="1501"/>
        <end position="1835"/>
    </location>
</feature>
<evidence type="ECO:0000256" key="2">
    <source>
        <dbReference type="ARBA" id="ARBA00022443"/>
    </source>
</evidence>
<feature type="compositionally biased region" description="Basic and acidic residues" evidence="20">
    <location>
        <begin position="569"/>
        <end position="595"/>
    </location>
</feature>
<evidence type="ECO:0000256" key="8">
    <source>
        <dbReference type="ARBA" id="ARBA00022729"/>
    </source>
</evidence>
<feature type="region of interest" description="Disordered" evidence="20">
    <location>
        <begin position="873"/>
        <end position="898"/>
    </location>
</feature>
<keyword evidence="14" id="KW-0472">Membrane</keyword>
<evidence type="ECO:0000256" key="17">
    <source>
        <dbReference type="ARBA" id="ARBA00068894"/>
    </source>
</evidence>
<feature type="coiled-coil region" evidence="19">
    <location>
        <begin position="1342"/>
        <end position="1489"/>
    </location>
</feature>
<keyword evidence="3" id="KW-0813">Transport</keyword>
<evidence type="ECO:0000313" key="24">
    <source>
        <dbReference type="Proteomes" id="UP001153269"/>
    </source>
</evidence>
<comment type="similarity">
    <text evidence="16">Belongs to the MIA/OTOR family. Tango1 subfamily.</text>
</comment>
<feature type="compositionally biased region" description="Acidic residues" evidence="20">
    <location>
        <begin position="398"/>
        <end position="414"/>
    </location>
</feature>
<keyword evidence="2 18" id="KW-0728">SH3 domain</keyword>
<proteinExistence type="inferred from homology"/>
<keyword evidence="6" id="KW-0597">Phosphoprotein</keyword>
<keyword evidence="11" id="KW-0653">Protein transport</keyword>
<feature type="region of interest" description="Disordered" evidence="20">
    <location>
        <begin position="388"/>
        <end position="477"/>
    </location>
</feature>
<organism evidence="23 24">
    <name type="scientific">Pleuronectes platessa</name>
    <name type="common">European plaice</name>
    <dbReference type="NCBI Taxonomy" id="8262"/>
    <lineage>
        <taxon>Eukaryota</taxon>
        <taxon>Metazoa</taxon>
        <taxon>Chordata</taxon>
        <taxon>Craniata</taxon>
        <taxon>Vertebrata</taxon>
        <taxon>Euteleostomi</taxon>
        <taxon>Actinopterygii</taxon>
        <taxon>Neopterygii</taxon>
        <taxon>Teleostei</taxon>
        <taxon>Neoteleostei</taxon>
        <taxon>Acanthomorphata</taxon>
        <taxon>Carangaria</taxon>
        <taxon>Pleuronectiformes</taxon>
        <taxon>Pleuronectoidei</taxon>
        <taxon>Pleuronectidae</taxon>
        <taxon>Pleuronectes</taxon>
    </lineage>
</organism>
<dbReference type="Gene3D" id="2.30.30.40">
    <property type="entry name" value="SH3 Domains"/>
    <property type="match status" value="1"/>
</dbReference>
<keyword evidence="7" id="KW-0812">Transmembrane</keyword>
<accession>A0A9N7V976</accession>
<dbReference type="Pfam" id="PF07653">
    <property type="entry name" value="SH3_2"/>
    <property type="match status" value="1"/>
</dbReference>
<feature type="compositionally biased region" description="Basic and acidic residues" evidence="20">
    <location>
        <begin position="1561"/>
        <end position="1574"/>
    </location>
</feature>
<feature type="compositionally biased region" description="Basic and acidic residues" evidence="20">
    <location>
        <begin position="602"/>
        <end position="622"/>
    </location>
</feature>
<evidence type="ECO:0000256" key="21">
    <source>
        <dbReference type="SAM" id="SignalP"/>
    </source>
</evidence>
<feature type="region of interest" description="Disordered" evidence="20">
    <location>
        <begin position="1114"/>
        <end position="1133"/>
    </location>
</feature>
<keyword evidence="13 19" id="KW-0175">Coiled coil</keyword>
<feature type="compositionally biased region" description="Basic and acidic residues" evidence="20">
    <location>
        <begin position="943"/>
        <end position="952"/>
    </location>
</feature>
<comment type="subcellular location">
    <subcellularLocation>
        <location evidence="1">Endoplasmic reticulum membrane</location>
        <topology evidence="1">Single-pass membrane protein</topology>
    </subcellularLocation>
</comment>
<evidence type="ECO:0000256" key="1">
    <source>
        <dbReference type="ARBA" id="ARBA00004389"/>
    </source>
</evidence>
<gene>
    <name evidence="23" type="ORF">PLEPLA_LOCUS32832</name>
</gene>
<evidence type="ECO:0000256" key="7">
    <source>
        <dbReference type="ARBA" id="ARBA00022692"/>
    </source>
</evidence>
<feature type="compositionally biased region" description="Acidic residues" evidence="20">
    <location>
        <begin position="167"/>
        <end position="179"/>
    </location>
</feature>
<keyword evidence="9" id="KW-0256">Endoplasmic reticulum</keyword>
<keyword evidence="4" id="KW-0488">Methylation</keyword>
<dbReference type="PROSITE" id="PS50002">
    <property type="entry name" value="SH3"/>
    <property type="match status" value="1"/>
</dbReference>
<feature type="compositionally biased region" description="Basic and acidic residues" evidence="20">
    <location>
        <begin position="1761"/>
        <end position="1774"/>
    </location>
</feature>
<feature type="compositionally biased region" description="Basic and acidic residues" evidence="20">
    <location>
        <begin position="415"/>
        <end position="443"/>
    </location>
</feature>
<feature type="compositionally biased region" description="Pro residues" evidence="20">
    <location>
        <begin position="1728"/>
        <end position="1749"/>
    </location>
</feature>
<evidence type="ECO:0000256" key="3">
    <source>
        <dbReference type="ARBA" id="ARBA00022448"/>
    </source>
</evidence>
<dbReference type="InterPro" id="IPR051500">
    <property type="entry name" value="cTAGE_MIA/OTOR"/>
</dbReference>
<feature type="compositionally biased region" description="Basic and acidic residues" evidence="20">
    <location>
        <begin position="529"/>
        <end position="552"/>
    </location>
</feature>
<dbReference type="GO" id="GO:0006887">
    <property type="term" value="P:exocytosis"/>
    <property type="evidence" value="ECO:0007669"/>
    <property type="project" value="UniProtKB-KW"/>
</dbReference>
<comment type="caution">
    <text evidence="23">The sequence shown here is derived from an EMBL/GenBank/DDBJ whole genome shotgun (WGS) entry which is preliminary data.</text>
</comment>
<dbReference type="GO" id="GO:0070971">
    <property type="term" value="C:endoplasmic reticulum exit site"/>
    <property type="evidence" value="ECO:0007669"/>
    <property type="project" value="TreeGrafter"/>
</dbReference>
<evidence type="ECO:0000256" key="19">
    <source>
        <dbReference type="SAM" id="Coils"/>
    </source>
</evidence>
<feature type="region of interest" description="Disordered" evidence="20">
    <location>
        <begin position="143"/>
        <end position="198"/>
    </location>
</feature>
<dbReference type="EMBL" id="CADEAL010003557">
    <property type="protein sequence ID" value="CAB1445101.1"/>
    <property type="molecule type" value="Genomic_DNA"/>
</dbReference>
<dbReference type="FunFam" id="2.30.30.40:FF:000162">
    <property type="entry name" value="MIA SH3 domain ER export factor 3"/>
    <property type="match status" value="1"/>
</dbReference>
<dbReference type="GO" id="GO:0005789">
    <property type="term" value="C:endoplasmic reticulum membrane"/>
    <property type="evidence" value="ECO:0007669"/>
    <property type="project" value="UniProtKB-SubCell"/>
</dbReference>
<dbReference type="GO" id="GO:0006888">
    <property type="term" value="P:endoplasmic reticulum to Golgi vesicle-mediated transport"/>
    <property type="evidence" value="ECO:0007669"/>
    <property type="project" value="TreeGrafter"/>
</dbReference>
<keyword evidence="5" id="KW-0268">Exocytosis</keyword>
<dbReference type="InterPro" id="IPR001452">
    <property type="entry name" value="SH3_domain"/>
</dbReference>
<feature type="region of interest" description="Disordered" evidence="20">
    <location>
        <begin position="347"/>
        <end position="370"/>
    </location>
</feature>
<evidence type="ECO:0000256" key="20">
    <source>
        <dbReference type="SAM" id="MobiDB-lite"/>
    </source>
</evidence>
<feature type="compositionally biased region" description="Acidic residues" evidence="20">
    <location>
        <begin position="466"/>
        <end position="477"/>
    </location>
</feature>
<evidence type="ECO:0000256" key="12">
    <source>
        <dbReference type="ARBA" id="ARBA00022989"/>
    </source>
</evidence>
<feature type="chain" id="PRO_5040284865" description="Transport and Golgi organization protein 1 homolog" evidence="21">
    <location>
        <begin position="24"/>
        <end position="1835"/>
    </location>
</feature>
<keyword evidence="15" id="KW-0325">Glycoprotein</keyword>
<feature type="compositionally biased region" description="Polar residues" evidence="20">
    <location>
        <begin position="1582"/>
        <end position="1591"/>
    </location>
</feature>
<evidence type="ECO:0000259" key="22">
    <source>
        <dbReference type="PROSITE" id="PS50002"/>
    </source>
</evidence>
<dbReference type="GO" id="GO:0009306">
    <property type="term" value="P:protein secretion"/>
    <property type="evidence" value="ECO:0007669"/>
    <property type="project" value="TreeGrafter"/>
</dbReference>
<keyword evidence="10" id="KW-0931">ER-Golgi transport</keyword>
<feature type="coiled-coil region" evidence="19">
    <location>
        <begin position="1226"/>
        <end position="1267"/>
    </location>
</feature>
<feature type="domain" description="SH3" evidence="22">
    <location>
        <begin position="41"/>
        <end position="103"/>
    </location>
</feature>
<feature type="region of interest" description="Disordered" evidence="20">
    <location>
        <begin position="926"/>
        <end position="964"/>
    </location>
</feature>
<feature type="compositionally biased region" description="Basic and acidic residues" evidence="20">
    <location>
        <begin position="353"/>
        <end position="370"/>
    </location>
</feature>
<evidence type="ECO:0000256" key="15">
    <source>
        <dbReference type="ARBA" id="ARBA00023180"/>
    </source>
</evidence>
<keyword evidence="8 21" id="KW-0732">Signal</keyword>
<dbReference type="PANTHER" id="PTHR23158:SF54">
    <property type="entry name" value="TRANSPORT AND GOLGI ORGANIZATION PROTEIN 1 HOMOLOG"/>
    <property type="match status" value="1"/>
</dbReference>
<evidence type="ECO:0000256" key="4">
    <source>
        <dbReference type="ARBA" id="ARBA00022481"/>
    </source>
</evidence>
<evidence type="ECO:0000256" key="5">
    <source>
        <dbReference type="ARBA" id="ARBA00022483"/>
    </source>
</evidence>
<evidence type="ECO:0000256" key="11">
    <source>
        <dbReference type="ARBA" id="ARBA00022927"/>
    </source>
</evidence>
<dbReference type="GO" id="GO:0035459">
    <property type="term" value="P:vesicle cargo loading"/>
    <property type="evidence" value="ECO:0007669"/>
    <property type="project" value="TreeGrafter"/>
</dbReference>